<evidence type="ECO:0000313" key="2">
    <source>
        <dbReference type="EMBL" id="AFM27166.1"/>
    </source>
</evidence>
<evidence type="ECO:0000313" key="3">
    <source>
        <dbReference type="Proteomes" id="UP000006055"/>
    </source>
</evidence>
<accession>I4CC75</accession>
<organism evidence="2 3">
    <name type="scientific">Desulfomonile tiedjei (strain ATCC 49306 / DSM 6799 / DCB-1)</name>
    <dbReference type="NCBI Taxonomy" id="706587"/>
    <lineage>
        <taxon>Bacteria</taxon>
        <taxon>Pseudomonadati</taxon>
        <taxon>Thermodesulfobacteriota</taxon>
        <taxon>Desulfomonilia</taxon>
        <taxon>Desulfomonilales</taxon>
        <taxon>Desulfomonilaceae</taxon>
        <taxon>Desulfomonile</taxon>
    </lineage>
</organism>
<reference evidence="3" key="1">
    <citation type="submission" date="2012-06" db="EMBL/GenBank/DDBJ databases">
        <title>Complete sequence of chromosome of Desulfomonile tiedjei DSM 6799.</title>
        <authorList>
            <person name="Lucas S."/>
            <person name="Copeland A."/>
            <person name="Lapidus A."/>
            <person name="Glavina del Rio T."/>
            <person name="Dalin E."/>
            <person name="Tice H."/>
            <person name="Bruce D."/>
            <person name="Goodwin L."/>
            <person name="Pitluck S."/>
            <person name="Peters L."/>
            <person name="Ovchinnikova G."/>
            <person name="Zeytun A."/>
            <person name="Lu M."/>
            <person name="Kyrpides N."/>
            <person name="Mavromatis K."/>
            <person name="Ivanova N."/>
            <person name="Brettin T."/>
            <person name="Detter J.C."/>
            <person name="Han C."/>
            <person name="Larimer F."/>
            <person name="Land M."/>
            <person name="Hauser L."/>
            <person name="Markowitz V."/>
            <person name="Cheng J.-F."/>
            <person name="Hugenholtz P."/>
            <person name="Woyke T."/>
            <person name="Wu D."/>
            <person name="Spring S."/>
            <person name="Schroeder M."/>
            <person name="Brambilla E."/>
            <person name="Klenk H.-P."/>
            <person name="Eisen J.A."/>
        </authorList>
    </citation>
    <scope>NUCLEOTIDE SEQUENCE [LARGE SCALE GENOMIC DNA]</scope>
    <source>
        <strain evidence="3">ATCC 49306 / DSM 6799 / DCB-1</strain>
    </source>
</reference>
<gene>
    <name evidence="2" type="ordered locus">Desti_4538</name>
</gene>
<keyword evidence="1" id="KW-0812">Transmembrane</keyword>
<protein>
    <submittedName>
        <fullName evidence="2">Uncharacterized protein</fullName>
    </submittedName>
</protein>
<keyword evidence="1" id="KW-1133">Transmembrane helix</keyword>
<sequence length="52" mass="5599">MSSGSAGMVGYIVVALVVILNLISVAKISDRLKIRKIGRCRASVPAHLKYDQ</sequence>
<dbReference type="HOGENOM" id="CLU_3079242_0_0_7"/>
<dbReference type="EMBL" id="CP003360">
    <property type="protein sequence ID" value="AFM27166.1"/>
    <property type="molecule type" value="Genomic_DNA"/>
</dbReference>
<name>I4CC75_DESTA</name>
<proteinExistence type="predicted"/>
<dbReference type="Proteomes" id="UP000006055">
    <property type="component" value="Chromosome"/>
</dbReference>
<feature type="transmembrane region" description="Helical" evidence="1">
    <location>
        <begin position="6"/>
        <end position="26"/>
    </location>
</feature>
<dbReference type="AlphaFoldDB" id="I4CC75"/>
<keyword evidence="1" id="KW-0472">Membrane</keyword>
<evidence type="ECO:0000256" key="1">
    <source>
        <dbReference type="SAM" id="Phobius"/>
    </source>
</evidence>
<dbReference type="KEGG" id="dti:Desti_4538"/>
<keyword evidence="3" id="KW-1185">Reference proteome</keyword>
<dbReference type="STRING" id="706587.Desti_4538"/>